<evidence type="ECO:0000259" key="8">
    <source>
        <dbReference type="Pfam" id="PF03834"/>
    </source>
</evidence>
<dbReference type="InterPro" id="IPR010994">
    <property type="entry name" value="RuvA_2-like"/>
</dbReference>
<evidence type="ECO:0000256" key="5">
    <source>
        <dbReference type="ARBA" id="ARBA00023204"/>
    </source>
</evidence>
<comment type="subcellular location">
    <subcellularLocation>
        <location evidence="1">Nucleus</location>
    </subcellularLocation>
</comment>
<dbReference type="GO" id="GO:0003684">
    <property type="term" value="F:damaged DNA binding"/>
    <property type="evidence" value="ECO:0007669"/>
    <property type="project" value="InterPro"/>
</dbReference>
<dbReference type="Proteomes" id="UP000275772">
    <property type="component" value="Unassembled WGS sequence"/>
</dbReference>
<keyword evidence="3" id="KW-0227">DNA damage</keyword>
<gene>
    <name evidence="9" type="ORF">BLGHR1_10836</name>
</gene>
<dbReference type="InterPro" id="IPR047260">
    <property type="entry name" value="ERCC1-like_central_dom"/>
</dbReference>
<accession>A0A383UL88</accession>
<feature type="region of interest" description="Disordered" evidence="7">
    <location>
        <begin position="319"/>
        <end position="365"/>
    </location>
</feature>
<dbReference type="NCBIfam" id="TIGR00597">
    <property type="entry name" value="rad10"/>
    <property type="match status" value="1"/>
</dbReference>
<dbReference type="PANTHER" id="PTHR12749:SF0">
    <property type="entry name" value="DNA EXCISION REPAIR PROTEIN ERCC-1"/>
    <property type="match status" value="1"/>
</dbReference>
<evidence type="ECO:0000256" key="1">
    <source>
        <dbReference type="ARBA" id="ARBA00004123"/>
    </source>
</evidence>
<reference evidence="9 10" key="1">
    <citation type="submission" date="2017-11" db="EMBL/GenBank/DDBJ databases">
        <authorList>
            <person name="Kracher B."/>
        </authorList>
    </citation>
    <scope>NUCLEOTIDE SEQUENCE [LARGE SCALE GENOMIC DNA]</scope>
    <source>
        <strain evidence="9 10">RACE1</strain>
    </source>
</reference>
<dbReference type="InterPro" id="IPR004579">
    <property type="entry name" value="ERCC1/RAD10/SWI10"/>
</dbReference>
<dbReference type="Gene3D" id="1.10.150.20">
    <property type="entry name" value="5' to 3' exonuclease, C-terminal subdomain"/>
    <property type="match status" value="1"/>
</dbReference>
<evidence type="ECO:0000313" key="9">
    <source>
        <dbReference type="EMBL" id="SZF00110.1"/>
    </source>
</evidence>
<dbReference type="EMBL" id="UNSH01000007">
    <property type="protein sequence ID" value="SZF00110.1"/>
    <property type="molecule type" value="Genomic_DNA"/>
</dbReference>
<name>A0A383UL88_BLUHO</name>
<dbReference type="GO" id="GO:0003697">
    <property type="term" value="F:single-stranded DNA binding"/>
    <property type="evidence" value="ECO:0007669"/>
    <property type="project" value="TreeGrafter"/>
</dbReference>
<comment type="similarity">
    <text evidence="2">Belongs to the ERCC1/RAD10/SWI10 family.</text>
</comment>
<keyword evidence="5" id="KW-0234">DNA repair</keyword>
<dbReference type="PANTHER" id="PTHR12749">
    <property type="entry name" value="EXCISION REPAIR CROSS-COMPLEMENTING 1 ERCC1"/>
    <property type="match status" value="1"/>
</dbReference>
<dbReference type="Pfam" id="PF03834">
    <property type="entry name" value="Rad10"/>
    <property type="match status" value="1"/>
</dbReference>
<proteinExistence type="inferred from homology"/>
<dbReference type="SUPFAM" id="SSF47781">
    <property type="entry name" value="RuvA domain 2-like"/>
    <property type="match status" value="1"/>
</dbReference>
<dbReference type="GO" id="GO:0000110">
    <property type="term" value="C:nucleotide-excision repair factor 1 complex"/>
    <property type="evidence" value="ECO:0007669"/>
    <property type="project" value="TreeGrafter"/>
</dbReference>
<dbReference type="GO" id="GO:0070914">
    <property type="term" value="P:UV-damage excision repair"/>
    <property type="evidence" value="ECO:0007669"/>
    <property type="project" value="TreeGrafter"/>
</dbReference>
<dbReference type="CDD" id="cd22325">
    <property type="entry name" value="ERCC1_C-like"/>
    <property type="match status" value="1"/>
</dbReference>
<dbReference type="GO" id="GO:0006312">
    <property type="term" value="P:mitotic recombination"/>
    <property type="evidence" value="ECO:0007669"/>
    <property type="project" value="TreeGrafter"/>
</dbReference>
<evidence type="ECO:0000256" key="4">
    <source>
        <dbReference type="ARBA" id="ARBA00023125"/>
    </source>
</evidence>
<sequence>MDDEDEFGADAEFLDALAASESKINLPANVETSTTPRVIQPTPQRLDTLPTPAKSSLQISHGAKVIQPTPQVLNSRSATSSILVSPRQKGNPILTSLRSFAWEYSDIPSDYVLGATTCALFLSLKYHLLHPEYVYNRIKGLHGKYNLRILLTLVDITNHEECLKELTKTSIVNRMTVILCWSAAEAARYIELYKSYEYTSKDSTGIKGMEKKGYTEKMVEFITIPRGINKTDAISIVSAFGSVRAAVNARPEEVAIIGGWGEKKVKRWCSVIDEPFRARKFSIKTPMNYENLITIIPPNNIETSAKTAKTPSQLVLEGPGFEISEAQGTETYKSNDNKPFENDKSPNETPKLFENSLDGEASNQA</sequence>
<evidence type="ECO:0000256" key="3">
    <source>
        <dbReference type="ARBA" id="ARBA00022763"/>
    </source>
</evidence>
<dbReference type="GO" id="GO:0070522">
    <property type="term" value="C:ERCC4-ERCC1 complex"/>
    <property type="evidence" value="ECO:0007669"/>
    <property type="project" value="TreeGrafter"/>
</dbReference>
<evidence type="ECO:0000256" key="7">
    <source>
        <dbReference type="SAM" id="MobiDB-lite"/>
    </source>
</evidence>
<keyword evidence="4" id="KW-0238">DNA-binding</keyword>
<dbReference type="InterPro" id="IPR011335">
    <property type="entry name" value="Restrct_endonuc-II-like"/>
</dbReference>
<keyword evidence="6" id="KW-0539">Nucleus</keyword>
<dbReference type="Gene3D" id="3.40.50.10130">
    <property type="match status" value="1"/>
</dbReference>
<evidence type="ECO:0000313" key="10">
    <source>
        <dbReference type="Proteomes" id="UP000275772"/>
    </source>
</evidence>
<protein>
    <recommendedName>
        <fullName evidence="8">ERCC1-like central domain-containing protein</fullName>
    </recommendedName>
</protein>
<dbReference type="AlphaFoldDB" id="A0A383UL88"/>
<evidence type="ECO:0000256" key="6">
    <source>
        <dbReference type="ARBA" id="ARBA00023242"/>
    </source>
</evidence>
<feature type="compositionally biased region" description="Basic and acidic residues" evidence="7">
    <location>
        <begin position="333"/>
        <end position="346"/>
    </location>
</feature>
<dbReference type="VEuPathDB" id="FungiDB:BLGHR1_10836"/>
<dbReference type="Pfam" id="PF14520">
    <property type="entry name" value="HHH_5"/>
    <property type="match status" value="1"/>
</dbReference>
<dbReference type="FunFam" id="3.40.50.10130:FF:000001">
    <property type="entry name" value="DNA excision repair protein ERCC-1"/>
    <property type="match status" value="1"/>
</dbReference>
<organism evidence="9 10">
    <name type="scientific">Blumeria hordei</name>
    <name type="common">Barley powdery mildew</name>
    <name type="synonym">Blumeria graminis f. sp. hordei</name>
    <dbReference type="NCBI Taxonomy" id="2867405"/>
    <lineage>
        <taxon>Eukaryota</taxon>
        <taxon>Fungi</taxon>
        <taxon>Dikarya</taxon>
        <taxon>Ascomycota</taxon>
        <taxon>Pezizomycotina</taxon>
        <taxon>Leotiomycetes</taxon>
        <taxon>Erysiphales</taxon>
        <taxon>Erysiphaceae</taxon>
        <taxon>Blumeria</taxon>
    </lineage>
</organism>
<evidence type="ECO:0000256" key="2">
    <source>
        <dbReference type="ARBA" id="ARBA00008283"/>
    </source>
</evidence>
<feature type="domain" description="ERCC1-like central" evidence="8">
    <location>
        <begin position="81"/>
        <end position="194"/>
    </location>
</feature>
<dbReference type="GO" id="GO:0006302">
    <property type="term" value="P:double-strand break repair"/>
    <property type="evidence" value="ECO:0007669"/>
    <property type="project" value="UniProtKB-ARBA"/>
</dbReference>
<dbReference type="SUPFAM" id="SSF52980">
    <property type="entry name" value="Restriction endonuclease-like"/>
    <property type="match status" value="1"/>
</dbReference>